<keyword evidence="5" id="KW-1185">Reference proteome</keyword>
<accession>A0ABR2V3X9</accession>
<dbReference type="Pfam" id="PF24808">
    <property type="entry name" value="DUF7707"/>
    <property type="match status" value="1"/>
</dbReference>
<dbReference type="PANTHER" id="PTHR38118">
    <property type="entry name" value="ANCHORED CELL WALL PROTEIN 11-RELATED"/>
    <property type="match status" value="1"/>
</dbReference>
<evidence type="ECO:0000256" key="1">
    <source>
        <dbReference type="SAM" id="MobiDB-lite"/>
    </source>
</evidence>
<evidence type="ECO:0000256" key="2">
    <source>
        <dbReference type="SAM" id="SignalP"/>
    </source>
</evidence>
<dbReference type="Proteomes" id="UP001408356">
    <property type="component" value="Unassembled WGS sequence"/>
</dbReference>
<feature type="region of interest" description="Disordered" evidence="1">
    <location>
        <begin position="123"/>
        <end position="165"/>
    </location>
</feature>
<gene>
    <name evidence="4" type="ORF">SUNI508_05532</name>
</gene>
<feature type="signal peptide" evidence="2">
    <location>
        <begin position="1"/>
        <end position="19"/>
    </location>
</feature>
<name>A0ABR2V3X9_9PEZI</name>
<dbReference type="EMBL" id="JARVKF010000168">
    <property type="protein sequence ID" value="KAK9421602.1"/>
    <property type="molecule type" value="Genomic_DNA"/>
</dbReference>
<organism evidence="4 5">
    <name type="scientific">Seiridium unicorne</name>
    <dbReference type="NCBI Taxonomy" id="138068"/>
    <lineage>
        <taxon>Eukaryota</taxon>
        <taxon>Fungi</taxon>
        <taxon>Dikarya</taxon>
        <taxon>Ascomycota</taxon>
        <taxon>Pezizomycotina</taxon>
        <taxon>Sordariomycetes</taxon>
        <taxon>Xylariomycetidae</taxon>
        <taxon>Amphisphaeriales</taxon>
        <taxon>Sporocadaceae</taxon>
        <taxon>Seiridium</taxon>
    </lineage>
</organism>
<feature type="compositionally biased region" description="Low complexity" evidence="1">
    <location>
        <begin position="124"/>
        <end position="164"/>
    </location>
</feature>
<evidence type="ECO:0000313" key="4">
    <source>
        <dbReference type="EMBL" id="KAK9421602.1"/>
    </source>
</evidence>
<comment type="caution">
    <text evidence="4">The sequence shown here is derived from an EMBL/GenBank/DDBJ whole genome shotgun (WGS) entry which is preliminary data.</text>
</comment>
<keyword evidence="2" id="KW-0732">Signal</keyword>
<evidence type="ECO:0000313" key="5">
    <source>
        <dbReference type="Proteomes" id="UP001408356"/>
    </source>
</evidence>
<feature type="domain" description="DUF7707" evidence="3">
    <location>
        <begin position="26"/>
        <end position="122"/>
    </location>
</feature>
<sequence>MFTHKVVAVALSALTVVSAAGNSTFSIDPNSVTLSQRAAWCTSEINVCGQICDYTANNCDPATLDYTCTCSSGSSPDMNEYQDSLPFYICTQAFDNCISANVGSQTGQANCTTTIKDQCGTKLASDSSSSTTSAASSSGTATGTATAASSSGTATSSSSSKAGAMPTGVQHLGNGAVAVAVGLLAYAL</sequence>
<protein>
    <recommendedName>
        <fullName evidence="3">DUF7707 domain-containing protein</fullName>
    </recommendedName>
</protein>
<reference evidence="4 5" key="1">
    <citation type="journal article" date="2024" name="J. Plant Pathol.">
        <title>Sequence and assembly of the genome of Seiridium unicorne, isolate CBS 538.82, causal agent of cypress canker disease.</title>
        <authorList>
            <person name="Scali E."/>
            <person name="Rocca G.D."/>
            <person name="Danti R."/>
            <person name="Garbelotto M."/>
            <person name="Barberini S."/>
            <person name="Baroncelli R."/>
            <person name="Emiliani G."/>
        </authorList>
    </citation>
    <scope>NUCLEOTIDE SEQUENCE [LARGE SCALE GENOMIC DNA]</scope>
    <source>
        <strain evidence="4 5">BM-138-508</strain>
    </source>
</reference>
<feature type="chain" id="PRO_5045404124" description="DUF7707 domain-containing protein" evidence="2">
    <location>
        <begin position="20"/>
        <end position="188"/>
    </location>
</feature>
<dbReference type="InterPro" id="IPR056124">
    <property type="entry name" value="DUF7707"/>
</dbReference>
<proteinExistence type="predicted"/>
<evidence type="ECO:0000259" key="3">
    <source>
        <dbReference type="Pfam" id="PF24808"/>
    </source>
</evidence>
<dbReference type="PANTHER" id="PTHR38118:SF3">
    <property type="entry name" value="ANCHORED CELL WALL PROTEIN 11"/>
    <property type="match status" value="1"/>
</dbReference>